<keyword evidence="1" id="KW-1133">Transmembrane helix</keyword>
<evidence type="ECO:0000313" key="3">
    <source>
        <dbReference type="WBParaSite" id="L893_g21233.t1"/>
    </source>
</evidence>
<feature type="transmembrane region" description="Helical" evidence="1">
    <location>
        <begin position="25"/>
        <end position="46"/>
    </location>
</feature>
<keyword evidence="2" id="KW-1185">Reference proteome</keyword>
<sequence>MCVMMYAGSLFYYVYMFTECISVQVAKISTSTGYFFFFLIILMTFLNRPRASRGRSGAGFGAGVEGAVGAVVGAAEVETAVLGPAEEAMRVEAIEAMRAAPTGNQCPLIIQGAGVAPSTSEMGLIAGGGGGGGGAGNVAGGFWEVFRAGLVGGLVISGHRWRLAVCAQ</sequence>
<accession>A0A1I7YYX7</accession>
<evidence type="ECO:0000256" key="1">
    <source>
        <dbReference type="SAM" id="Phobius"/>
    </source>
</evidence>
<dbReference type="WBParaSite" id="L893_g21233.t1">
    <property type="protein sequence ID" value="L893_g21233.t1"/>
    <property type="gene ID" value="L893_g21233"/>
</dbReference>
<proteinExistence type="predicted"/>
<dbReference type="AlphaFoldDB" id="A0A1I7YYX7"/>
<reference evidence="3" key="1">
    <citation type="submission" date="2016-11" db="UniProtKB">
        <authorList>
            <consortium name="WormBaseParasite"/>
        </authorList>
    </citation>
    <scope>IDENTIFICATION</scope>
</reference>
<keyword evidence="1" id="KW-0812">Transmembrane</keyword>
<name>A0A1I7YYX7_9BILA</name>
<keyword evidence="1" id="KW-0472">Membrane</keyword>
<dbReference type="Proteomes" id="UP000095287">
    <property type="component" value="Unplaced"/>
</dbReference>
<organism evidence="2 3">
    <name type="scientific">Steinernema glaseri</name>
    <dbReference type="NCBI Taxonomy" id="37863"/>
    <lineage>
        <taxon>Eukaryota</taxon>
        <taxon>Metazoa</taxon>
        <taxon>Ecdysozoa</taxon>
        <taxon>Nematoda</taxon>
        <taxon>Chromadorea</taxon>
        <taxon>Rhabditida</taxon>
        <taxon>Tylenchina</taxon>
        <taxon>Panagrolaimomorpha</taxon>
        <taxon>Strongyloidoidea</taxon>
        <taxon>Steinernematidae</taxon>
        <taxon>Steinernema</taxon>
    </lineage>
</organism>
<protein>
    <submittedName>
        <fullName evidence="3">Uncharacterized protein</fullName>
    </submittedName>
</protein>
<evidence type="ECO:0000313" key="2">
    <source>
        <dbReference type="Proteomes" id="UP000095287"/>
    </source>
</evidence>